<evidence type="ECO:0008006" key="2">
    <source>
        <dbReference type="Google" id="ProtNLM"/>
    </source>
</evidence>
<dbReference type="InterPro" id="IPR029024">
    <property type="entry name" value="TerB-like"/>
</dbReference>
<organism evidence="1">
    <name type="scientific">marine metagenome</name>
    <dbReference type="NCBI Taxonomy" id="408172"/>
    <lineage>
        <taxon>unclassified sequences</taxon>
        <taxon>metagenomes</taxon>
        <taxon>ecological metagenomes</taxon>
    </lineage>
</organism>
<reference evidence="1" key="1">
    <citation type="submission" date="2018-05" db="EMBL/GenBank/DDBJ databases">
        <authorList>
            <person name="Lanie J.A."/>
            <person name="Ng W.-L."/>
            <person name="Kazmierczak K.M."/>
            <person name="Andrzejewski T.M."/>
            <person name="Davidsen T.M."/>
            <person name="Wayne K.J."/>
            <person name="Tettelin H."/>
            <person name="Glass J.I."/>
            <person name="Rusch D."/>
            <person name="Podicherti R."/>
            <person name="Tsui H.-C.T."/>
            <person name="Winkler M.E."/>
        </authorList>
    </citation>
    <scope>NUCLEOTIDE SEQUENCE</scope>
</reference>
<name>A0A381SXA0_9ZZZZ</name>
<accession>A0A381SXA0</accession>
<gene>
    <name evidence="1" type="ORF">METZ01_LOCUS61486</name>
</gene>
<sequence length="143" mass="16041">MGLFSSNKKQIINAPQEMSPLESVTHLFAAIQIADQQASYEEKESWIGAISKLFPEHSSDRAETFFNQAHSVLASQSSNEKQDYLRSVLERIRSLLSKEQIDSLGPMIAHIIEADGIVMTSEMEIVYIAEEILGIKINVDEDE</sequence>
<dbReference type="SUPFAM" id="SSF158682">
    <property type="entry name" value="TerB-like"/>
    <property type="match status" value="1"/>
</dbReference>
<protein>
    <recommendedName>
        <fullName evidence="2">Co-chaperone DjlA N-terminal domain-containing protein</fullName>
    </recommendedName>
</protein>
<dbReference type="AlphaFoldDB" id="A0A381SXA0"/>
<dbReference type="EMBL" id="UINC01003711">
    <property type="protein sequence ID" value="SVA08632.1"/>
    <property type="molecule type" value="Genomic_DNA"/>
</dbReference>
<dbReference type="Gene3D" id="1.10.3680.10">
    <property type="entry name" value="TerB-like"/>
    <property type="match status" value="1"/>
</dbReference>
<proteinExistence type="predicted"/>
<evidence type="ECO:0000313" key="1">
    <source>
        <dbReference type="EMBL" id="SVA08632.1"/>
    </source>
</evidence>